<dbReference type="AlphaFoldDB" id="A0A9Q0Y7N6"/>
<dbReference type="SUPFAM" id="SSF46966">
    <property type="entry name" value="Spectrin repeat"/>
    <property type="match status" value="1"/>
</dbReference>
<protein>
    <recommendedName>
        <fullName evidence="11">KASH domain-containing protein</fullName>
    </recommendedName>
</protein>
<keyword evidence="9" id="KW-0175">Coiled coil</keyword>
<dbReference type="InterPro" id="IPR057933">
    <property type="entry name" value="SYNE3_dom"/>
</dbReference>
<dbReference type="GO" id="GO:0005640">
    <property type="term" value="C:nuclear outer membrane"/>
    <property type="evidence" value="ECO:0007669"/>
    <property type="project" value="UniProtKB-SubCell"/>
</dbReference>
<gene>
    <name evidence="12" type="ORF">JRQ81_001097</name>
</gene>
<organism evidence="12 13">
    <name type="scientific">Phrynocephalus forsythii</name>
    <dbReference type="NCBI Taxonomy" id="171643"/>
    <lineage>
        <taxon>Eukaryota</taxon>
        <taxon>Metazoa</taxon>
        <taxon>Chordata</taxon>
        <taxon>Craniata</taxon>
        <taxon>Vertebrata</taxon>
        <taxon>Euteleostomi</taxon>
        <taxon>Lepidosauria</taxon>
        <taxon>Squamata</taxon>
        <taxon>Bifurcata</taxon>
        <taxon>Unidentata</taxon>
        <taxon>Episquamata</taxon>
        <taxon>Toxicofera</taxon>
        <taxon>Iguania</taxon>
        <taxon>Acrodonta</taxon>
        <taxon>Agamidae</taxon>
        <taxon>Agaminae</taxon>
        <taxon>Phrynocephalus</taxon>
    </lineage>
</organism>
<keyword evidence="5 8" id="KW-0472">Membrane</keyword>
<comment type="similarity">
    <text evidence="1">Belongs to the nesprin family.</text>
</comment>
<reference evidence="12" key="1">
    <citation type="journal article" date="2023" name="DNA Res.">
        <title>Chromosome-level genome assembly of Phrynocephalus forsythii using third-generation DNA sequencing and Hi-C analysis.</title>
        <authorList>
            <person name="Qi Y."/>
            <person name="Zhao W."/>
            <person name="Zhao Y."/>
            <person name="Niu C."/>
            <person name="Cao S."/>
            <person name="Zhang Y."/>
        </authorList>
    </citation>
    <scope>NUCLEOTIDE SEQUENCE</scope>
    <source>
        <tissue evidence="12">Muscle</tissue>
    </source>
</reference>
<feature type="domain" description="KASH" evidence="11">
    <location>
        <begin position="343"/>
        <end position="401"/>
    </location>
</feature>
<dbReference type="InterPro" id="IPR052403">
    <property type="entry name" value="LINC-complex_assoc"/>
</dbReference>
<dbReference type="SMART" id="SM01249">
    <property type="entry name" value="KASH"/>
    <property type="match status" value="1"/>
</dbReference>
<evidence type="ECO:0000256" key="2">
    <source>
        <dbReference type="ARBA" id="ARBA00022692"/>
    </source>
</evidence>
<dbReference type="GO" id="GO:0034993">
    <property type="term" value="C:meiotic nuclear membrane microtubule tethering complex"/>
    <property type="evidence" value="ECO:0007669"/>
    <property type="project" value="TreeGrafter"/>
</dbReference>
<sequence length="401" mass="45672">MGWYSTSLQLLQPSPSALPSQCSCPQLVLLLPPPYSQVKWVNPAFPQHGKKISSVNRRSAPNMMSQSKQHVQEHWMFNDKSSDLQQWLTVAKQKLEAFQDASEGCKTNNRALDLERLQAEFPDRENQLQFMEARAEVVAANSSSEGAAKVRAEVKSLAEAFESLENMMSWLLQKIHPNRTTPDAGKKVIISDNMPILKVLNFGFSPLCLFLSSLPSPTPLIQKNMTKREDSNDLQLIRNFEKWLQGENAKLSQILAVKPSSHEDLKARQKMLKELQLRVPEGQQHFEDLLGLRPIVKSSEELEELRYRWMLYKSKLNDSSNLLMTSSFEETAMFRKGKPSGTCSFLRRVCWAALPLQLLLLFLLLLAFLLPLVEETHSCKLANNFARSFNLMLRYQGPPPT</sequence>
<evidence type="ECO:0000313" key="13">
    <source>
        <dbReference type="Proteomes" id="UP001142489"/>
    </source>
</evidence>
<feature type="topological domain" description="Cytoplasmic" evidence="8">
    <location>
        <begin position="1"/>
        <end position="351"/>
    </location>
</feature>
<evidence type="ECO:0000256" key="1">
    <source>
        <dbReference type="ARBA" id="ARBA00008619"/>
    </source>
</evidence>
<dbReference type="Pfam" id="PF25804">
    <property type="entry name" value="SYNE3"/>
    <property type="match status" value="1"/>
</dbReference>
<evidence type="ECO:0000256" key="3">
    <source>
        <dbReference type="ARBA" id="ARBA00022737"/>
    </source>
</evidence>
<proteinExistence type="inferred from homology"/>
<dbReference type="EMBL" id="JAPFRF010000001">
    <property type="protein sequence ID" value="KAJ7345147.1"/>
    <property type="molecule type" value="Genomic_DNA"/>
</dbReference>
<dbReference type="GO" id="GO:0005737">
    <property type="term" value="C:cytoplasm"/>
    <property type="evidence" value="ECO:0007669"/>
    <property type="project" value="TreeGrafter"/>
</dbReference>
<comment type="subcellular location">
    <subcellularLocation>
        <location evidence="7">Nucleus outer membrane</location>
        <topology evidence="7">Single-pass type IV membrane protein</topology>
    </subcellularLocation>
</comment>
<dbReference type="GO" id="GO:0007097">
    <property type="term" value="P:nuclear migration"/>
    <property type="evidence" value="ECO:0007669"/>
    <property type="project" value="TreeGrafter"/>
</dbReference>
<dbReference type="PANTHER" id="PTHR47535">
    <property type="entry name" value="MUSCLE-SPECIFIC PROTEIN 300 KDA, ISOFORM G"/>
    <property type="match status" value="1"/>
</dbReference>
<dbReference type="PANTHER" id="PTHR47535:SF9">
    <property type="entry name" value="CALPONIN-HOMOLOGY (CH) DOMAIN-CONTAINING PROTEIN"/>
    <property type="match status" value="1"/>
</dbReference>
<feature type="coiled-coil region" evidence="9">
    <location>
        <begin position="114"/>
        <end position="167"/>
    </location>
</feature>
<comment type="caution">
    <text evidence="12">The sequence shown here is derived from an EMBL/GenBank/DDBJ whole genome shotgun (WGS) entry which is preliminary data.</text>
</comment>
<feature type="topological domain" description="Perinuclear space" evidence="8">
    <location>
        <begin position="373"/>
        <end position="401"/>
    </location>
</feature>
<dbReference type="Proteomes" id="UP001142489">
    <property type="component" value="Unassembled WGS sequence"/>
</dbReference>
<accession>A0A9Q0Y7N6</accession>
<dbReference type="PROSITE" id="PS51049">
    <property type="entry name" value="KASH"/>
    <property type="match status" value="1"/>
</dbReference>
<evidence type="ECO:0000256" key="9">
    <source>
        <dbReference type="SAM" id="Coils"/>
    </source>
</evidence>
<keyword evidence="4 10" id="KW-1133">Transmembrane helix</keyword>
<dbReference type="Pfam" id="PF10541">
    <property type="entry name" value="KASH"/>
    <property type="match status" value="1"/>
</dbReference>
<evidence type="ECO:0000256" key="8">
    <source>
        <dbReference type="PROSITE-ProRule" id="PRU00385"/>
    </source>
</evidence>
<feature type="transmembrane region" description="Helical" evidence="10">
    <location>
        <begin position="351"/>
        <end position="373"/>
    </location>
</feature>
<dbReference type="OrthoDB" id="9838382at2759"/>
<evidence type="ECO:0000256" key="5">
    <source>
        <dbReference type="ARBA" id="ARBA00023136"/>
    </source>
</evidence>
<evidence type="ECO:0000256" key="10">
    <source>
        <dbReference type="SAM" id="Phobius"/>
    </source>
</evidence>
<keyword evidence="13" id="KW-1185">Reference proteome</keyword>
<dbReference type="GO" id="GO:0051015">
    <property type="term" value="F:actin filament binding"/>
    <property type="evidence" value="ECO:0007669"/>
    <property type="project" value="TreeGrafter"/>
</dbReference>
<keyword evidence="6" id="KW-0539">Nucleus</keyword>
<evidence type="ECO:0000313" key="12">
    <source>
        <dbReference type="EMBL" id="KAJ7345147.1"/>
    </source>
</evidence>
<keyword evidence="2 8" id="KW-0812">Transmembrane</keyword>
<keyword evidence="3" id="KW-0677">Repeat</keyword>
<evidence type="ECO:0000256" key="7">
    <source>
        <dbReference type="ARBA" id="ARBA00046312"/>
    </source>
</evidence>
<evidence type="ECO:0000256" key="6">
    <source>
        <dbReference type="ARBA" id="ARBA00023242"/>
    </source>
</evidence>
<evidence type="ECO:0000259" key="11">
    <source>
        <dbReference type="PROSITE" id="PS51049"/>
    </source>
</evidence>
<name>A0A9Q0Y7N6_9SAUR</name>
<dbReference type="InterPro" id="IPR012315">
    <property type="entry name" value="KASH"/>
</dbReference>
<evidence type="ECO:0000256" key="4">
    <source>
        <dbReference type="ARBA" id="ARBA00022989"/>
    </source>
</evidence>